<name>A0A1I1VHU6_9GAMM</name>
<keyword evidence="3" id="KW-1133">Transmembrane helix</keyword>
<proteinExistence type="inferred from homology"/>
<feature type="coiled-coil region" evidence="2">
    <location>
        <begin position="198"/>
        <end position="225"/>
    </location>
</feature>
<dbReference type="GO" id="GO:0015562">
    <property type="term" value="F:efflux transmembrane transporter activity"/>
    <property type="evidence" value="ECO:0007669"/>
    <property type="project" value="TreeGrafter"/>
</dbReference>
<evidence type="ECO:0000256" key="1">
    <source>
        <dbReference type="ARBA" id="ARBA00009477"/>
    </source>
</evidence>
<dbReference type="InterPro" id="IPR058792">
    <property type="entry name" value="Beta-barrel_RND_2"/>
</dbReference>
<dbReference type="SUPFAM" id="SSF111369">
    <property type="entry name" value="HlyD-like secretion proteins"/>
    <property type="match status" value="1"/>
</dbReference>
<dbReference type="Gene3D" id="1.10.287.470">
    <property type="entry name" value="Helix hairpin bin"/>
    <property type="match status" value="1"/>
</dbReference>
<dbReference type="NCBIfam" id="TIGR01730">
    <property type="entry name" value="RND_mfp"/>
    <property type="match status" value="1"/>
</dbReference>
<dbReference type="InterPro" id="IPR058627">
    <property type="entry name" value="MdtA-like_C"/>
</dbReference>
<evidence type="ECO:0000313" key="6">
    <source>
        <dbReference type="EMBL" id="SFD80633.1"/>
    </source>
</evidence>
<evidence type="ECO:0000259" key="5">
    <source>
        <dbReference type="Pfam" id="PF25967"/>
    </source>
</evidence>
<feature type="transmembrane region" description="Helical" evidence="3">
    <location>
        <begin position="7"/>
        <end position="27"/>
    </location>
</feature>
<dbReference type="OrthoDB" id="5645220at2"/>
<sequence length="453" mass="49148">MALRAGRWAGVIVGLAAGGILAVWLIAAGPSPDRNADAGPPPALSVIEVQPVDFRAVARGHGTVRAAQTWRATASVAGRIVERHPELASGNILPAGTRLLAQDPTRYRLAIQEAEAELASIRAEERQLERETESLRKQLAMERERLALTERELERIREAADAGNIARSEQDRQLGTTVARRQAVAQLENELALLPGRRQGLQARRDQAQARLERAREDLADTRFEAPFDLRISEVAVERHDHATPGQLIFRADSIENAEVEAHLPLARLRPLAARILDSGGGALDLRQLRERTPLEALDARIALAGDNAVHWKGRVTRVASGLDPATRTVRVVITVDEPYANARPPDRPALQPGTYVRVRLGTPGAEPRLVVPATAVHDGAVYLADGDDRLRRRPVTVAFEQDDLAVITDGLAAGDRVIVDDPVPAVDGMAIAPQRDEGLEAEIRRRAGGTEG</sequence>
<dbReference type="Gene3D" id="2.40.30.170">
    <property type="match status" value="1"/>
</dbReference>
<accession>A0A1I1VHU6</accession>
<dbReference type="STRING" id="1123397.SAMN05660831_02337"/>
<reference evidence="6 7" key="1">
    <citation type="submission" date="2016-10" db="EMBL/GenBank/DDBJ databases">
        <authorList>
            <person name="de Groot N.N."/>
        </authorList>
    </citation>
    <scope>NUCLEOTIDE SEQUENCE [LARGE SCALE GENOMIC DNA]</scope>
    <source>
        <strain evidence="6 7">HL3</strain>
    </source>
</reference>
<dbReference type="Pfam" id="PF25954">
    <property type="entry name" value="Beta-barrel_RND_2"/>
    <property type="match status" value="1"/>
</dbReference>
<protein>
    <submittedName>
        <fullName evidence="6">RND family efflux transporter, MFP subunit</fullName>
    </submittedName>
</protein>
<feature type="domain" description="Multidrug resistance protein MdtA-like C-terminal permuted SH3" evidence="5">
    <location>
        <begin position="371"/>
        <end position="421"/>
    </location>
</feature>
<dbReference type="RefSeq" id="WP_093428952.1">
    <property type="nucleotide sequence ID" value="NZ_FOMJ01000009.1"/>
</dbReference>
<gene>
    <name evidence="6" type="ORF">SAMN05660831_02337</name>
</gene>
<comment type="similarity">
    <text evidence="1">Belongs to the membrane fusion protein (MFP) (TC 8.A.1) family.</text>
</comment>
<feature type="coiled-coil region" evidence="2">
    <location>
        <begin position="111"/>
        <end position="159"/>
    </location>
</feature>
<keyword evidence="7" id="KW-1185">Reference proteome</keyword>
<keyword evidence="2" id="KW-0175">Coiled coil</keyword>
<dbReference type="GO" id="GO:1990281">
    <property type="term" value="C:efflux pump complex"/>
    <property type="evidence" value="ECO:0007669"/>
    <property type="project" value="TreeGrafter"/>
</dbReference>
<evidence type="ECO:0000256" key="2">
    <source>
        <dbReference type="SAM" id="Coils"/>
    </source>
</evidence>
<dbReference type="Proteomes" id="UP000198611">
    <property type="component" value="Unassembled WGS sequence"/>
</dbReference>
<organism evidence="6 7">
    <name type="scientific">Thiohalospira halophila DSM 15071</name>
    <dbReference type="NCBI Taxonomy" id="1123397"/>
    <lineage>
        <taxon>Bacteria</taxon>
        <taxon>Pseudomonadati</taxon>
        <taxon>Pseudomonadota</taxon>
        <taxon>Gammaproteobacteria</taxon>
        <taxon>Thiohalospirales</taxon>
        <taxon>Thiohalospiraceae</taxon>
        <taxon>Thiohalospira</taxon>
    </lineage>
</organism>
<dbReference type="PANTHER" id="PTHR30469:SF15">
    <property type="entry name" value="HLYD FAMILY OF SECRETION PROTEINS"/>
    <property type="match status" value="1"/>
</dbReference>
<dbReference type="AlphaFoldDB" id="A0A1I1VHU6"/>
<evidence type="ECO:0000256" key="3">
    <source>
        <dbReference type="SAM" id="Phobius"/>
    </source>
</evidence>
<dbReference type="PANTHER" id="PTHR30469">
    <property type="entry name" value="MULTIDRUG RESISTANCE PROTEIN MDTA"/>
    <property type="match status" value="1"/>
</dbReference>
<dbReference type="EMBL" id="FOMJ01000009">
    <property type="protein sequence ID" value="SFD80633.1"/>
    <property type="molecule type" value="Genomic_DNA"/>
</dbReference>
<dbReference type="Gene3D" id="2.40.420.20">
    <property type="match status" value="1"/>
</dbReference>
<dbReference type="Gene3D" id="2.40.50.100">
    <property type="match status" value="1"/>
</dbReference>
<dbReference type="InterPro" id="IPR006143">
    <property type="entry name" value="RND_pump_MFP"/>
</dbReference>
<keyword evidence="3" id="KW-0472">Membrane</keyword>
<evidence type="ECO:0000313" key="7">
    <source>
        <dbReference type="Proteomes" id="UP000198611"/>
    </source>
</evidence>
<evidence type="ECO:0000259" key="4">
    <source>
        <dbReference type="Pfam" id="PF25954"/>
    </source>
</evidence>
<dbReference type="Pfam" id="PF25967">
    <property type="entry name" value="RND-MFP_C"/>
    <property type="match status" value="1"/>
</dbReference>
<keyword evidence="3" id="KW-0812">Transmembrane</keyword>
<feature type="domain" description="CusB-like beta-barrel" evidence="4">
    <location>
        <begin position="300"/>
        <end position="363"/>
    </location>
</feature>